<reference evidence="2 3" key="1">
    <citation type="submission" date="2015-12" db="EMBL/GenBank/DDBJ databases">
        <title>The genome of Folsomia candida.</title>
        <authorList>
            <person name="Faddeeva A."/>
            <person name="Derks M.F."/>
            <person name="Anvar Y."/>
            <person name="Smit S."/>
            <person name="Van Straalen N."/>
            <person name="Roelofs D."/>
        </authorList>
    </citation>
    <scope>NUCLEOTIDE SEQUENCE [LARGE SCALE GENOMIC DNA]</scope>
    <source>
        <strain evidence="2 3">VU population</strain>
        <tissue evidence="2">Whole body</tissue>
    </source>
</reference>
<gene>
    <name evidence="2" type="ORF">Fcan01_18158</name>
</gene>
<feature type="transmembrane region" description="Helical" evidence="1">
    <location>
        <begin position="611"/>
        <end position="632"/>
    </location>
</feature>
<evidence type="ECO:0000256" key="1">
    <source>
        <dbReference type="SAM" id="Phobius"/>
    </source>
</evidence>
<dbReference type="Proteomes" id="UP000198287">
    <property type="component" value="Unassembled WGS sequence"/>
</dbReference>
<protein>
    <submittedName>
        <fullName evidence="2">Uncharacterized protein</fullName>
    </submittedName>
</protein>
<organism evidence="2 3">
    <name type="scientific">Folsomia candida</name>
    <name type="common">Springtail</name>
    <dbReference type="NCBI Taxonomy" id="158441"/>
    <lineage>
        <taxon>Eukaryota</taxon>
        <taxon>Metazoa</taxon>
        <taxon>Ecdysozoa</taxon>
        <taxon>Arthropoda</taxon>
        <taxon>Hexapoda</taxon>
        <taxon>Collembola</taxon>
        <taxon>Entomobryomorpha</taxon>
        <taxon>Isotomoidea</taxon>
        <taxon>Isotomidae</taxon>
        <taxon>Proisotominae</taxon>
        <taxon>Folsomia</taxon>
    </lineage>
</organism>
<dbReference type="EMBL" id="LNIX01000014">
    <property type="protein sequence ID" value="OXA46677.1"/>
    <property type="molecule type" value="Genomic_DNA"/>
</dbReference>
<comment type="caution">
    <text evidence="2">The sequence shown here is derived from an EMBL/GenBank/DDBJ whole genome shotgun (WGS) entry which is preliminary data.</text>
</comment>
<keyword evidence="1" id="KW-1133">Transmembrane helix</keyword>
<evidence type="ECO:0000313" key="2">
    <source>
        <dbReference type="EMBL" id="OXA46677.1"/>
    </source>
</evidence>
<keyword evidence="1" id="KW-0812">Transmembrane</keyword>
<feature type="transmembrane region" description="Helical" evidence="1">
    <location>
        <begin position="6"/>
        <end position="24"/>
    </location>
</feature>
<evidence type="ECO:0000313" key="3">
    <source>
        <dbReference type="Proteomes" id="UP000198287"/>
    </source>
</evidence>
<accession>A0A226DPU1</accession>
<keyword evidence="3" id="KW-1185">Reference proteome</keyword>
<name>A0A226DPU1_FOLCA</name>
<dbReference type="AlphaFoldDB" id="A0A226DPU1"/>
<keyword evidence="1" id="KW-0472">Membrane</keyword>
<proteinExistence type="predicted"/>
<sequence length="644" mass="72792">MSSFHRILFIIHTLLSYLFFHCNFSSTLWQVMFPDADLTFLFTPEFSQLLNVDSDYPYFSSIIKNTQYIPHKLVQLCHQENTFPHTYPLKNFGHPNRSKSSRPRVIFLRLDSTESLKCNYLISLAENQFRQEYIFGDIAQPQNNSPCISNAALILSSAKLILFSQKNSTFFTIPCSTCDVIISSQLETIISLRAVRQAWDILNLNMHKYLVMIKSSVNATCGLNHNGFSNLNTTNFCPVAVIAEKYNLTLLQYHAPSNKVSVNPMKSFGIVLYTKISNITPTDYIYEVAFKSTNFISVSNPPFHSGGVDTFVTPFDIETWTFLLLTAISAAGILTAASPHVSSTTFLVADKFLAVTCILLGQVGESGGRSYRTVKAGLVLATLWLLGNLVLMGNLYQGSIYSCLAVPIPSPVPSGVEDLVNWDASIIAPDTRDHVGNESYLLNQIIPELISTSGQNPRFRKFLKKFQSKISPRTNETVHKINKMLHETSSRRYPPIILMMSEGLQKQMVRIMRIIGNRRITRNIGDTPFRTLDFQLGDKSLLSSYFAKEWVRLREAGLTQKWDSVLLISFFLRTMKIQLGKEKYFEAVQYAFGSPRMFAQFYEATQVSVELIHPVFPICGIMMGLGVVVVIMEKWKNVHLLNGQ</sequence>